<name>A0A061IXR8_TRYRA</name>
<reference evidence="3 4" key="1">
    <citation type="submission" date="2013-07" db="EMBL/GenBank/DDBJ databases">
        <authorList>
            <person name="Stoco P.H."/>
            <person name="Wagner G."/>
            <person name="Gerber A."/>
            <person name="Zaha A."/>
            <person name="Thompson C."/>
            <person name="Bartholomeu D.C."/>
            <person name="Luckemeyer D.D."/>
            <person name="Bahia D."/>
            <person name="Loreto E."/>
            <person name="Prestes E.B."/>
            <person name="Lima F.M."/>
            <person name="Rodrigues-Luiz G."/>
            <person name="Vallejo G.A."/>
            <person name="Filho J.F."/>
            <person name="Monteiro K.M."/>
            <person name="Tyler K.M."/>
            <person name="de Almeida L.G."/>
            <person name="Ortiz M.F."/>
            <person name="Siervo M.A."/>
            <person name="de Moraes M.H."/>
            <person name="Cunha O.L."/>
            <person name="Mendonca-Neto R."/>
            <person name="Silva R."/>
            <person name="Teixeira S.M."/>
            <person name="Murta S.M."/>
            <person name="Sincero T.C."/>
            <person name="Mendes T.A."/>
            <person name="Urmenyi T.P."/>
            <person name="Silva V.G."/>
            <person name="da Rocha W.D."/>
            <person name="Andersson B."/>
            <person name="Romanha A.J."/>
            <person name="Steindel M."/>
            <person name="de Vasconcelos A.T."/>
            <person name="Grisard E.C."/>
        </authorList>
    </citation>
    <scope>NUCLEOTIDE SEQUENCE [LARGE SCALE GENOMIC DNA]</scope>
    <source>
        <strain evidence="3 4">SC58</strain>
    </source>
</reference>
<organism evidence="3 4">
    <name type="scientific">Trypanosoma rangeli SC58</name>
    <dbReference type="NCBI Taxonomy" id="429131"/>
    <lineage>
        <taxon>Eukaryota</taxon>
        <taxon>Discoba</taxon>
        <taxon>Euglenozoa</taxon>
        <taxon>Kinetoplastea</taxon>
        <taxon>Metakinetoplastina</taxon>
        <taxon>Trypanosomatida</taxon>
        <taxon>Trypanosomatidae</taxon>
        <taxon>Trypanosoma</taxon>
        <taxon>Herpetosoma</taxon>
    </lineage>
</organism>
<dbReference type="EMBL" id="AUPL01004368">
    <property type="protein sequence ID" value="ESL07938.1"/>
    <property type="molecule type" value="Genomic_DNA"/>
</dbReference>
<protein>
    <submittedName>
        <fullName evidence="3">Uncharacterized protein</fullName>
    </submittedName>
</protein>
<dbReference type="VEuPathDB" id="TriTrypDB:TRSC58_04368"/>
<evidence type="ECO:0000256" key="1">
    <source>
        <dbReference type="SAM" id="Coils"/>
    </source>
</evidence>
<sequence length="298" mass="32834">MNDEVGELGLSSQANAELSAKTIMEQQRVIGTLREMVAAMKTRISTLEAAASTEKAQPAITATGNGPSEVSFHQEEAERLSRSVALLTSERDAAVTKCATLEAAVKQGEARVAEVLACCKRLQKVEAEWRTARVLLNFTESCYKETELQCRQLKEEIDALSFERTRWRAFATSIVNRLDAVSRERALMHMRVLEREECMRTSERPTASPSSKVNRTAAVTCEEAACFPPFDSTELTTAWGTRQTRPVAVTCAWRCGRKGRYAVLTGNKAYSCDPAAQKRPLFGSAVAGTRNTETTLTI</sequence>
<comment type="caution">
    <text evidence="3">The sequence shown here is derived from an EMBL/GenBank/DDBJ whole genome shotgun (WGS) entry which is preliminary data.</text>
</comment>
<feature type="coiled-coil region" evidence="1">
    <location>
        <begin position="136"/>
        <end position="163"/>
    </location>
</feature>
<evidence type="ECO:0000313" key="4">
    <source>
        <dbReference type="Proteomes" id="UP000031737"/>
    </source>
</evidence>
<proteinExistence type="predicted"/>
<evidence type="ECO:0000313" key="3">
    <source>
        <dbReference type="EMBL" id="ESL07938.1"/>
    </source>
</evidence>
<gene>
    <name evidence="3" type="ORF">TRSC58_04368</name>
</gene>
<accession>A0A061IXR8</accession>
<feature type="region of interest" description="Disordered" evidence="2">
    <location>
        <begin position="49"/>
        <end position="69"/>
    </location>
</feature>
<dbReference type="OrthoDB" id="247952at2759"/>
<keyword evidence="4" id="KW-1185">Reference proteome</keyword>
<evidence type="ECO:0000256" key="2">
    <source>
        <dbReference type="SAM" id="MobiDB-lite"/>
    </source>
</evidence>
<dbReference type="AlphaFoldDB" id="A0A061IXR8"/>
<keyword evidence="1" id="KW-0175">Coiled coil</keyword>
<dbReference type="Proteomes" id="UP000031737">
    <property type="component" value="Unassembled WGS sequence"/>
</dbReference>